<evidence type="ECO:0000256" key="3">
    <source>
        <dbReference type="ARBA" id="ARBA00023014"/>
    </source>
</evidence>
<dbReference type="SFLD" id="SFLDG01084">
    <property type="entry name" value="Uncharacterised_Radical_SAM_Su"/>
    <property type="match status" value="1"/>
</dbReference>
<reference evidence="5 6" key="1">
    <citation type="submission" date="2014-08" db="EMBL/GenBank/DDBJ databases">
        <title>Comparative genomics of the Paenibacillus odorifer group.</title>
        <authorList>
            <person name="den Bakker H.C."/>
            <person name="Tsai Y.-C."/>
            <person name="Martin N."/>
            <person name="Korlach J."/>
            <person name="Wiedmann M."/>
        </authorList>
    </citation>
    <scope>NUCLEOTIDE SEQUENCE [LARGE SCALE GENOMIC DNA]</scope>
    <source>
        <strain evidence="5 6">DSM 1735</strain>
    </source>
</reference>
<dbReference type="AlphaFoldDB" id="A0A089HQ09"/>
<dbReference type="GO" id="GO:0051536">
    <property type="term" value="F:iron-sulfur cluster binding"/>
    <property type="evidence" value="ECO:0007669"/>
    <property type="project" value="UniProtKB-KW"/>
</dbReference>
<dbReference type="EMBL" id="CP009288">
    <property type="protein sequence ID" value="AIQ14101.1"/>
    <property type="molecule type" value="Genomic_DNA"/>
</dbReference>
<keyword evidence="1" id="KW-0479">Metal-binding</keyword>
<dbReference type="CDD" id="cd01335">
    <property type="entry name" value="Radical_SAM"/>
    <property type="match status" value="1"/>
</dbReference>
<evidence type="ECO:0000313" key="6">
    <source>
        <dbReference type="Proteomes" id="UP000029409"/>
    </source>
</evidence>
<dbReference type="STRING" id="44251.PDUR_20925"/>
<gene>
    <name evidence="5" type="ORF">PDUR_20925</name>
</gene>
<keyword evidence="2" id="KW-0408">Iron</keyword>
<dbReference type="PANTHER" id="PTHR43432">
    <property type="entry name" value="SLR0285 PROTEIN"/>
    <property type="match status" value="1"/>
</dbReference>
<dbReference type="SMART" id="SM00729">
    <property type="entry name" value="Elp3"/>
    <property type="match status" value="1"/>
</dbReference>
<dbReference type="InterPro" id="IPR058240">
    <property type="entry name" value="rSAM_sf"/>
</dbReference>
<dbReference type="GO" id="GO:0046872">
    <property type="term" value="F:metal ion binding"/>
    <property type="evidence" value="ECO:0007669"/>
    <property type="project" value="UniProtKB-KW"/>
</dbReference>
<dbReference type="RefSeq" id="WP_042207899.1">
    <property type="nucleotide sequence ID" value="NZ_CP009288.1"/>
</dbReference>
<dbReference type="InterPro" id="IPR040086">
    <property type="entry name" value="MJ0683-like"/>
</dbReference>
<evidence type="ECO:0000259" key="4">
    <source>
        <dbReference type="PROSITE" id="PS51918"/>
    </source>
</evidence>
<dbReference type="SUPFAM" id="SSF102114">
    <property type="entry name" value="Radical SAM enzymes"/>
    <property type="match status" value="1"/>
</dbReference>
<dbReference type="OrthoDB" id="9785699at2"/>
<dbReference type="SFLD" id="SFLDS00029">
    <property type="entry name" value="Radical_SAM"/>
    <property type="match status" value="1"/>
</dbReference>
<evidence type="ECO:0000256" key="1">
    <source>
        <dbReference type="ARBA" id="ARBA00022723"/>
    </source>
</evidence>
<dbReference type="eggNOG" id="COG1533">
    <property type="taxonomic scope" value="Bacteria"/>
</dbReference>
<evidence type="ECO:0000256" key="2">
    <source>
        <dbReference type="ARBA" id="ARBA00023004"/>
    </source>
</evidence>
<protein>
    <recommendedName>
        <fullName evidence="4">Radical SAM core domain-containing protein</fullName>
    </recommendedName>
</protein>
<dbReference type="InterPro" id="IPR006638">
    <property type="entry name" value="Elp3/MiaA/NifB-like_rSAM"/>
</dbReference>
<dbReference type="KEGG" id="pdu:PDUR_20925"/>
<dbReference type="Pfam" id="PF04055">
    <property type="entry name" value="Radical_SAM"/>
    <property type="match status" value="1"/>
</dbReference>
<dbReference type="InterPro" id="IPR007197">
    <property type="entry name" value="rSAM"/>
</dbReference>
<organism evidence="5 6">
    <name type="scientific">Paenibacillus durus</name>
    <name type="common">Paenibacillus azotofixans</name>
    <dbReference type="NCBI Taxonomy" id="44251"/>
    <lineage>
        <taxon>Bacteria</taxon>
        <taxon>Bacillati</taxon>
        <taxon>Bacillota</taxon>
        <taxon>Bacilli</taxon>
        <taxon>Bacillales</taxon>
        <taxon>Paenibacillaceae</taxon>
        <taxon>Paenibacillus</taxon>
    </lineage>
</organism>
<accession>A0A089HQ09</accession>
<feature type="domain" description="Radical SAM core" evidence="4">
    <location>
        <begin position="20"/>
        <end position="271"/>
    </location>
</feature>
<dbReference type="GO" id="GO:0003824">
    <property type="term" value="F:catalytic activity"/>
    <property type="evidence" value="ECO:0007669"/>
    <property type="project" value="InterPro"/>
</dbReference>
<keyword evidence="3" id="KW-0411">Iron-sulfur</keyword>
<evidence type="ECO:0000313" key="5">
    <source>
        <dbReference type="EMBL" id="AIQ14101.1"/>
    </source>
</evidence>
<dbReference type="Gene3D" id="3.80.30.30">
    <property type="match status" value="1"/>
</dbReference>
<sequence>MPKTYEPVTSKTGMTRVKEERMPFGWSVNPYRGCAHGCSFCFARGFQGFIDKKADDEFQNHIMLKTNAAEALEAQLSGLARKFKYDLAAMRNEVGEVMIGTVTDPYQPIESRTKLTQKCLLVLAKYGIQTSVTTRSPLILRDLDLLENMHTLSVNISLNTLNDGLARRLEPESPLPSKRLDTVQKLAERGIRTAVFIAPILPFLTDEPGELEALFAAAADLGAESVMTSLLRLSRDVKGWYFRTLKEQFPDTLEPYRRLYADGGYAEAGYRENMSRLLDKLHRKYGPRFRSVPERATVWGDYCTGEEAWRSGLAEIAGKPLVEQLSFPF</sequence>
<name>A0A089HQ09_PAEDU</name>
<dbReference type="PANTHER" id="PTHR43432:SF3">
    <property type="entry name" value="SLR0285 PROTEIN"/>
    <property type="match status" value="1"/>
</dbReference>
<proteinExistence type="predicted"/>
<dbReference type="PROSITE" id="PS51918">
    <property type="entry name" value="RADICAL_SAM"/>
    <property type="match status" value="1"/>
</dbReference>
<dbReference type="Proteomes" id="UP000029409">
    <property type="component" value="Chromosome"/>
</dbReference>
<keyword evidence="6" id="KW-1185">Reference proteome</keyword>